<evidence type="ECO:0000313" key="2">
    <source>
        <dbReference type="Proteomes" id="UP001283361"/>
    </source>
</evidence>
<dbReference type="Proteomes" id="UP001283361">
    <property type="component" value="Unassembled WGS sequence"/>
</dbReference>
<organism evidence="1 2">
    <name type="scientific">Elysia crispata</name>
    <name type="common">lettuce slug</name>
    <dbReference type="NCBI Taxonomy" id="231223"/>
    <lineage>
        <taxon>Eukaryota</taxon>
        <taxon>Metazoa</taxon>
        <taxon>Spiralia</taxon>
        <taxon>Lophotrochozoa</taxon>
        <taxon>Mollusca</taxon>
        <taxon>Gastropoda</taxon>
        <taxon>Heterobranchia</taxon>
        <taxon>Euthyneura</taxon>
        <taxon>Panpulmonata</taxon>
        <taxon>Sacoglossa</taxon>
        <taxon>Placobranchoidea</taxon>
        <taxon>Plakobranchidae</taxon>
        <taxon>Elysia</taxon>
    </lineage>
</organism>
<protein>
    <submittedName>
        <fullName evidence="1">Uncharacterized protein</fullName>
    </submittedName>
</protein>
<dbReference type="EMBL" id="JAWDGP010005718">
    <property type="protein sequence ID" value="KAK3753161.1"/>
    <property type="molecule type" value="Genomic_DNA"/>
</dbReference>
<dbReference type="AlphaFoldDB" id="A0AAE0YPL0"/>
<comment type="caution">
    <text evidence="1">The sequence shown here is derived from an EMBL/GenBank/DDBJ whole genome shotgun (WGS) entry which is preliminary data.</text>
</comment>
<gene>
    <name evidence="1" type="ORF">RRG08_024437</name>
</gene>
<name>A0AAE0YPL0_9GAST</name>
<accession>A0AAE0YPL0</accession>
<evidence type="ECO:0000313" key="1">
    <source>
        <dbReference type="EMBL" id="KAK3753161.1"/>
    </source>
</evidence>
<keyword evidence="2" id="KW-1185">Reference proteome</keyword>
<reference evidence="1" key="1">
    <citation type="journal article" date="2023" name="G3 (Bethesda)">
        <title>A reference genome for the long-term kleptoplast-retaining sea slug Elysia crispata morphotype clarki.</title>
        <authorList>
            <person name="Eastman K.E."/>
            <person name="Pendleton A.L."/>
            <person name="Shaikh M.A."/>
            <person name="Suttiyut T."/>
            <person name="Ogas R."/>
            <person name="Tomko P."/>
            <person name="Gavelis G."/>
            <person name="Widhalm J.R."/>
            <person name="Wisecaver J.H."/>
        </authorList>
    </citation>
    <scope>NUCLEOTIDE SEQUENCE</scope>
    <source>
        <strain evidence="1">ECLA1</strain>
    </source>
</reference>
<sequence>MFQRELVHVKHDLCPRKPTTGVCPQLLLATRLHLVMKLETEQCPFPGQPQPLLYITLTTSKMSTTKSVDLSIE</sequence>
<proteinExistence type="predicted"/>